<reference evidence="1 2" key="1">
    <citation type="journal article" date="2020" name="Cell">
        <title>Large-Scale Comparative Analyses of Tick Genomes Elucidate Their Genetic Diversity and Vector Capacities.</title>
        <authorList>
            <consortium name="Tick Genome and Microbiome Consortium (TIGMIC)"/>
            <person name="Jia N."/>
            <person name="Wang J."/>
            <person name="Shi W."/>
            <person name="Du L."/>
            <person name="Sun Y."/>
            <person name="Zhan W."/>
            <person name="Jiang J.F."/>
            <person name="Wang Q."/>
            <person name="Zhang B."/>
            <person name="Ji P."/>
            <person name="Bell-Sakyi L."/>
            <person name="Cui X.M."/>
            <person name="Yuan T.T."/>
            <person name="Jiang B.G."/>
            <person name="Yang W.F."/>
            <person name="Lam T.T."/>
            <person name="Chang Q.C."/>
            <person name="Ding S.J."/>
            <person name="Wang X.J."/>
            <person name="Zhu J.G."/>
            <person name="Ruan X.D."/>
            <person name="Zhao L."/>
            <person name="Wei J.T."/>
            <person name="Ye R.Z."/>
            <person name="Que T.C."/>
            <person name="Du C.H."/>
            <person name="Zhou Y.H."/>
            <person name="Cheng J.X."/>
            <person name="Dai P.F."/>
            <person name="Guo W.B."/>
            <person name="Han X.H."/>
            <person name="Huang E.J."/>
            <person name="Li L.F."/>
            <person name="Wei W."/>
            <person name="Gao Y.C."/>
            <person name="Liu J.Z."/>
            <person name="Shao H.Z."/>
            <person name="Wang X."/>
            <person name="Wang C.C."/>
            <person name="Yang T.C."/>
            <person name="Huo Q.B."/>
            <person name="Li W."/>
            <person name="Chen H.Y."/>
            <person name="Chen S.E."/>
            <person name="Zhou L.G."/>
            <person name="Ni X.B."/>
            <person name="Tian J.H."/>
            <person name="Sheng Y."/>
            <person name="Liu T."/>
            <person name="Pan Y.S."/>
            <person name="Xia L.Y."/>
            <person name="Li J."/>
            <person name="Zhao F."/>
            <person name="Cao W.C."/>
        </authorList>
    </citation>
    <scope>NUCLEOTIDE SEQUENCE [LARGE SCALE GENOMIC DNA]</scope>
    <source>
        <strain evidence="1">Iper-2018</strain>
    </source>
</reference>
<proteinExistence type="predicted"/>
<protein>
    <submittedName>
        <fullName evidence="1">Uncharacterized protein</fullName>
    </submittedName>
</protein>
<evidence type="ECO:0000313" key="2">
    <source>
        <dbReference type="Proteomes" id="UP000805193"/>
    </source>
</evidence>
<name>A0AC60PV77_IXOPE</name>
<accession>A0AC60PV77</accession>
<keyword evidence="2" id="KW-1185">Reference proteome</keyword>
<sequence>MFLESHFLPTGQSAFSGLHSPCGGSYTDAIFLFVHLAFKPDVQGVQVSPNEIQEVPYAHPTLFLESNIAVGIDALFQRSQNSLLWHVVEQVLNIHREAQNKYNE</sequence>
<evidence type="ECO:0000313" key="1">
    <source>
        <dbReference type="EMBL" id="KAG0424529.1"/>
    </source>
</evidence>
<comment type="caution">
    <text evidence="1">The sequence shown here is derived from an EMBL/GenBank/DDBJ whole genome shotgun (WGS) entry which is preliminary data.</text>
</comment>
<dbReference type="Proteomes" id="UP000805193">
    <property type="component" value="Unassembled WGS sequence"/>
</dbReference>
<dbReference type="EMBL" id="JABSTQ010009964">
    <property type="protein sequence ID" value="KAG0424529.1"/>
    <property type="molecule type" value="Genomic_DNA"/>
</dbReference>
<organism evidence="1 2">
    <name type="scientific">Ixodes persulcatus</name>
    <name type="common">Taiga tick</name>
    <dbReference type="NCBI Taxonomy" id="34615"/>
    <lineage>
        <taxon>Eukaryota</taxon>
        <taxon>Metazoa</taxon>
        <taxon>Ecdysozoa</taxon>
        <taxon>Arthropoda</taxon>
        <taxon>Chelicerata</taxon>
        <taxon>Arachnida</taxon>
        <taxon>Acari</taxon>
        <taxon>Parasitiformes</taxon>
        <taxon>Ixodida</taxon>
        <taxon>Ixodoidea</taxon>
        <taxon>Ixodidae</taxon>
        <taxon>Ixodinae</taxon>
        <taxon>Ixodes</taxon>
    </lineage>
</organism>
<gene>
    <name evidence="1" type="ORF">HPB47_028238</name>
</gene>